<reference evidence="3 4" key="1">
    <citation type="submission" date="2016-10" db="EMBL/GenBank/DDBJ databases">
        <authorList>
            <person name="de Groot N.N."/>
        </authorList>
    </citation>
    <scope>NUCLEOTIDE SEQUENCE [LARGE SCALE GENOMIC DNA]</scope>
    <source>
        <strain evidence="3 4">Nm146</strain>
    </source>
</reference>
<evidence type="ECO:0000256" key="1">
    <source>
        <dbReference type="ARBA" id="ARBA00022801"/>
    </source>
</evidence>
<accession>A0A1I4NTJ9</accession>
<evidence type="ECO:0000259" key="2">
    <source>
        <dbReference type="PROSITE" id="PS50263"/>
    </source>
</evidence>
<dbReference type="InterPro" id="IPR050345">
    <property type="entry name" value="Aliph_Amidase/BUP"/>
</dbReference>
<evidence type="ECO:0000313" key="4">
    <source>
        <dbReference type="Proteomes" id="UP000199561"/>
    </source>
</evidence>
<protein>
    <submittedName>
        <fullName evidence="3">Predicted amidohydrolase</fullName>
    </submittedName>
</protein>
<organism evidence="3 4">
    <name type="scientific">Nitrosomonas nitrosa</name>
    <dbReference type="NCBI Taxonomy" id="52442"/>
    <lineage>
        <taxon>Bacteria</taxon>
        <taxon>Pseudomonadati</taxon>
        <taxon>Pseudomonadota</taxon>
        <taxon>Betaproteobacteria</taxon>
        <taxon>Nitrosomonadales</taxon>
        <taxon>Nitrosomonadaceae</taxon>
        <taxon>Nitrosomonas</taxon>
    </lineage>
</organism>
<gene>
    <name evidence="3" type="ORF">SAMN05421880_1094</name>
</gene>
<dbReference type="PANTHER" id="PTHR43674:SF2">
    <property type="entry name" value="BETA-UREIDOPROPIONASE"/>
    <property type="match status" value="1"/>
</dbReference>
<dbReference type="Pfam" id="PF00795">
    <property type="entry name" value="CN_hydrolase"/>
    <property type="match status" value="2"/>
</dbReference>
<name>A0A1I4NTJ9_9PROT</name>
<dbReference type="SUPFAM" id="SSF56317">
    <property type="entry name" value="Carbon-nitrogen hydrolase"/>
    <property type="match status" value="2"/>
</dbReference>
<feature type="domain" description="CN hydrolase" evidence="2">
    <location>
        <begin position="6"/>
        <end position="244"/>
    </location>
</feature>
<sequence>MKSYEYRAAAVQTLAEVGNADANLEICAHYVKQAAQQDVRVIVFPECMNAGYLYDSIPHARQVAEPINGKFVSGLAKLARQYDVYIASGMTEWDPKAKKVFNTGILLDRKGDLVVHYHKQFLTTHDQNWFEFGERGFPVVDTELGRVGLMICFDGRIPEIPRCTALGGAQVILDMANFFLIDQADMWRPARALENGVWICAATKAGQERSIYYPGGSLIVDPHGNLRAKVAWGTHGMAIGEIDPTLADNKRSILGTDKFADRRPDTYTVLTWPYEETVVSKTSMEPIVPGEMTFNMAAAQTHVSESQPTTLDRVVEQVSHGARFGVELMVLPEYVASPNWRIDETEAKRLAFINSELLEKFGEVCKTSKCAILVPNVEKVDGKLYPTSFLIGPKGDVLMSYRKVHLFSDERAWATAGSEYPVVDTPYGRIGIMMGYDGMFPEAARCLGINGADVILWPARLQDRKERTLIAVPRAVDNRCAVILANRIDAPFGGGSMVALPAQFPVWDVDVATPYYPDMHKIILEVIEIAGARQKNMMANVHMFAKRQPWTYNALVAQ</sequence>
<dbReference type="EMBL" id="FOUF01000009">
    <property type="protein sequence ID" value="SFM18848.1"/>
    <property type="molecule type" value="Genomic_DNA"/>
</dbReference>
<feature type="domain" description="CN hydrolase" evidence="2">
    <location>
        <begin position="292"/>
        <end position="531"/>
    </location>
</feature>
<dbReference type="STRING" id="52442.SAMN05421880_1094"/>
<proteinExistence type="predicted"/>
<dbReference type="CDD" id="cd07197">
    <property type="entry name" value="nitrilase"/>
    <property type="match status" value="2"/>
</dbReference>
<dbReference type="PROSITE" id="PS50263">
    <property type="entry name" value="CN_HYDROLASE"/>
    <property type="match status" value="2"/>
</dbReference>
<dbReference type="InterPro" id="IPR036526">
    <property type="entry name" value="C-N_Hydrolase_sf"/>
</dbReference>
<evidence type="ECO:0000313" key="3">
    <source>
        <dbReference type="EMBL" id="SFM18848.1"/>
    </source>
</evidence>
<keyword evidence="1 3" id="KW-0378">Hydrolase</keyword>
<dbReference type="RefSeq" id="WP_090667522.1">
    <property type="nucleotide sequence ID" value="NZ_FOUF01000009.1"/>
</dbReference>
<dbReference type="Proteomes" id="UP000199561">
    <property type="component" value="Unassembled WGS sequence"/>
</dbReference>
<dbReference type="GO" id="GO:0016811">
    <property type="term" value="F:hydrolase activity, acting on carbon-nitrogen (but not peptide) bonds, in linear amides"/>
    <property type="evidence" value="ECO:0007669"/>
    <property type="project" value="TreeGrafter"/>
</dbReference>
<dbReference type="Gene3D" id="3.60.110.10">
    <property type="entry name" value="Carbon-nitrogen hydrolase"/>
    <property type="match status" value="2"/>
</dbReference>
<dbReference type="AlphaFoldDB" id="A0A1I4NTJ9"/>
<dbReference type="PANTHER" id="PTHR43674">
    <property type="entry name" value="NITRILASE C965.09-RELATED"/>
    <property type="match status" value="1"/>
</dbReference>
<keyword evidence="4" id="KW-1185">Reference proteome</keyword>
<dbReference type="InterPro" id="IPR003010">
    <property type="entry name" value="C-N_Hydrolase"/>
</dbReference>